<dbReference type="Proteomes" id="UP000251960">
    <property type="component" value="Unassembled WGS sequence"/>
</dbReference>
<reference evidence="1 2" key="1">
    <citation type="journal article" date="2018" name="Nat. Genet.">
        <title>Extensive intraspecific gene order and gene structural variations between Mo17 and other maize genomes.</title>
        <authorList>
            <person name="Sun S."/>
            <person name="Zhou Y."/>
            <person name="Chen J."/>
            <person name="Shi J."/>
            <person name="Zhao H."/>
            <person name="Zhao H."/>
            <person name="Song W."/>
            <person name="Zhang M."/>
            <person name="Cui Y."/>
            <person name="Dong X."/>
            <person name="Liu H."/>
            <person name="Ma X."/>
            <person name="Jiao Y."/>
            <person name="Wang B."/>
            <person name="Wei X."/>
            <person name="Stein J.C."/>
            <person name="Glaubitz J.C."/>
            <person name="Lu F."/>
            <person name="Yu G."/>
            <person name="Liang C."/>
            <person name="Fengler K."/>
            <person name="Li B."/>
            <person name="Rafalski A."/>
            <person name="Schnable P.S."/>
            <person name="Ware D.H."/>
            <person name="Buckler E.S."/>
            <person name="Lai J."/>
        </authorList>
    </citation>
    <scope>NUCLEOTIDE SEQUENCE [LARGE SCALE GENOMIC DNA]</scope>
    <source>
        <strain evidence="2">cv. Missouri 17</strain>
        <tissue evidence="1">Seedling</tissue>
    </source>
</reference>
<gene>
    <name evidence="1" type="ORF">Zm00014a_038857</name>
</gene>
<evidence type="ECO:0000313" key="1">
    <source>
        <dbReference type="EMBL" id="PWZ03998.1"/>
    </source>
</evidence>
<name>A0A3L6D6K7_MAIZE</name>
<accession>A0A3L6D6K7</accession>
<dbReference type="EMBL" id="NCVQ01001263">
    <property type="protein sequence ID" value="PWZ03998.1"/>
    <property type="molecule type" value="Genomic_DNA"/>
</dbReference>
<proteinExistence type="predicted"/>
<dbReference type="AlphaFoldDB" id="A0A3L6D6K7"/>
<organism evidence="1 2">
    <name type="scientific">Zea mays</name>
    <name type="common">Maize</name>
    <dbReference type="NCBI Taxonomy" id="4577"/>
    <lineage>
        <taxon>Eukaryota</taxon>
        <taxon>Viridiplantae</taxon>
        <taxon>Streptophyta</taxon>
        <taxon>Embryophyta</taxon>
        <taxon>Tracheophyta</taxon>
        <taxon>Spermatophyta</taxon>
        <taxon>Magnoliopsida</taxon>
        <taxon>Liliopsida</taxon>
        <taxon>Poales</taxon>
        <taxon>Poaceae</taxon>
        <taxon>PACMAD clade</taxon>
        <taxon>Panicoideae</taxon>
        <taxon>Andropogonodae</taxon>
        <taxon>Andropogoneae</taxon>
        <taxon>Tripsacinae</taxon>
        <taxon>Zea</taxon>
    </lineage>
</organism>
<sequence length="45" mass="5318">MHFLSEATNVELQLVTVVLLHGRLFQLKFLLVEENHQRSLRKMKA</sequence>
<comment type="caution">
    <text evidence="1">The sequence shown here is derived from an EMBL/GenBank/DDBJ whole genome shotgun (WGS) entry which is preliminary data.</text>
</comment>
<evidence type="ECO:0000313" key="2">
    <source>
        <dbReference type="Proteomes" id="UP000251960"/>
    </source>
</evidence>
<protein>
    <submittedName>
        <fullName evidence="1">Uncharacterized protein</fullName>
    </submittedName>
</protein>